<proteinExistence type="evidence at transcript level"/>
<keyword evidence="1" id="KW-0812">Transmembrane</keyword>
<feature type="transmembrane region" description="Helical" evidence="1">
    <location>
        <begin position="173"/>
        <end position="195"/>
    </location>
</feature>
<dbReference type="EMBL" id="BT087509">
    <property type="protein sequence ID" value="ACR37862.1"/>
    <property type="molecule type" value="mRNA"/>
</dbReference>
<evidence type="ECO:0000313" key="4">
    <source>
        <dbReference type="Proteomes" id="UP000007305"/>
    </source>
</evidence>
<name>C4J9L2_MAIZE</name>
<reference evidence="3" key="3">
    <citation type="submission" date="2019-07" db="EMBL/GenBank/DDBJ databases">
        <authorList>
            <person name="Seetharam A."/>
            <person name="Woodhouse M."/>
            <person name="Cannon E."/>
        </authorList>
    </citation>
    <scope>NUCLEOTIDE SEQUENCE [LARGE SCALE GENOMIC DNA]</scope>
    <source>
        <strain evidence="3">cv. B73</strain>
    </source>
</reference>
<reference evidence="3" key="4">
    <citation type="submission" date="2021-05" db="UniProtKB">
        <authorList>
            <consortium name="EnsemblPlants"/>
        </authorList>
    </citation>
    <scope>IDENTIFICATION</scope>
    <source>
        <strain evidence="3">cv. B73</strain>
    </source>
</reference>
<evidence type="ECO:0000313" key="3">
    <source>
        <dbReference type="EnsemblPlants" id="Zm00001eb090140_P001"/>
    </source>
</evidence>
<keyword evidence="4" id="KW-1185">Reference proteome</keyword>
<dbReference type="AlphaFoldDB" id="C4J9L2"/>
<dbReference type="EnsemblPlants" id="Zm00001eb090140_T001">
    <property type="protein sequence ID" value="Zm00001eb090140_P001"/>
    <property type="gene ID" value="Zm00001eb090140"/>
</dbReference>
<evidence type="ECO:0000313" key="2">
    <source>
        <dbReference type="EMBL" id="ACR37862.1"/>
    </source>
</evidence>
<evidence type="ECO:0000256" key="1">
    <source>
        <dbReference type="SAM" id="Phobius"/>
    </source>
</evidence>
<gene>
    <name evidence="3" type="primary">LOC100502242</name>
</gene>
<sequence>MSLLGSLPSAMATSTTFSCRCFSSGARPCVGHAPGCRVPASCALAPNPTRPPCSDRVLGSSSALSCAGVLYSIFFPSAPWYSLAAARALPCLLVVDAGRCPCRAPFSSPASRALRGRRSQPSTHRAPCRCAPSRLHSDRALAAGARRPRLSCTLLRSSRSPLSSPCVRSHVPLLAVLAVYVIAGLVSPTIVMLLFPAAP</sequence>
<keyword evidence="1" id="KW-0472">Membrane</keyword>
<dbReference type="RefSeq" id="NP_001183648.1">
    <property type="nucleotide sequence ID" value="NM_001196719.1"/>
</dbReference>
<dbReference type="KEGG" id="zma:100502242"/>
<dbReference type="Gramene" id="Zm00001eb090140_T001">
    <property type="protein sequence ID" value="Zm00001eb090140_P001"/>
    <property type="gene ID" value="Zm00001eb090140"/>
</dbReference>
<organism evidence="2">
    <name type="scientific">Zea mays</name>
    <name type="common">Maize</name>
    <dbReference type="NCBI Taxonomy" id="4577"/>
    <lineage>
        <taxon>Eukaryota</taxon>
        <taxon>Viridiplantae</taxon>
        <taxon>Streptophyta</taxon>
        <taxon>Embryophyta</taxon>
        <taxon>Tracheophyta</taxon>
        <taxon>Spermatophyta</taxon>
        <taxon>Magnoliopsida</taxon>
        <taxon>Liliopsida</taxon>
        <taxon>Poales</taxon>
        <taxon>Poaceae</taxon>
        <taxon>PACMAD clade</taxon>
        <taxon>Panicoideae</taxon>
        <taxon>Andropogonodae</taxon>
        <taxon>Andropogoneae</taxon>
        <taxon>Tripsacinae</taxon>
        <taxon>Zea</taxon>
    </lineage>
</organism>
<dbReference type="GeneID" id="100502242"/>
<dbReference type="Proteomes" id="UP000007305">
    <property type="component" value="Chromosome 2"/>
</dbReference>
<reference evidence="2" key="1">
    <citation type="journal article" date="2009" name="PLoS Genet.">
        <title>Sequencing, mapping, and analysis of 27,455 maize full-length cDNAs.</title>
        <authorList>
            <person name="Soderlund C."/>
            <person name="Descour A."/>
            <person name="Kudrna D."/>
            <person name="Bomhoff M."/>
            <person name="Boyd L."/>
            <person name="Currie J."/>
            <person name="Angelova A."/>
            <person name="Collura K."/>
            <person name="Wissotski M."/>
            <person name="Ashley E."/>
            <person name="Morrow D."/>
            <person name="Fernandes J."/>
            <person name="Walbot V."/>
            <person name="Yu Y."/>
        </authorList>
    </citation>
    <scope>NUCLEOTIDE SEQUENCE</scope>
    <source>
        <strain evidence="2">B73</strain>
    </source>
</reference>
<keyword evidence="1" id="KW-1133">Transmembrane helix</keyword>
<protein>
    <submittedName>
        <fullName evidence="2 3">Uncharacterized protein</fullName>
    </submittedName>
</protein>
<accession>C4J9L2</accession>
<reference evidence="4" key="2">
    <citation type="submission" date="2015-12" db="EMBL/GenBank/DDBJ databases">
        <title>Update maize B73 reference genome by single molecule sequencing technologies.</title>
        <authorList>
            <consortium name="Maize Genome Sequencing Project"/>
            <person name="Ware D."/>
        </authorList>
    </citation>
    <scope>NUCLEOTIDE SEQUENCE [LARGE SCALE GENOMIC DNA]</scope>
    <source>
        <strain evidence="4">cv. B73</strain>
    </source>
</reference>